<keyword evidence="1" id="KW-0175">Coiled coil</keyword>
<name>A0ABT8RN66_9FLAO</name>
<dbReference type="Proteomes" id="UP001168579">
    <property type="component" value="Unassembled WGS sequence"/>
</dbReference>
<proteinExistence type="predicted"/>
<keyword evidence="3" id="KW-1185">Reference proteome</keyword>
<protein>
    <submittedName>
        <fullName evidence="2">Uncharacterized protein</fullName>
    </submittedName>
</protein>
<organism evidence="2 3">
    <name type="scientific">Maribacter confluentis</name>
    <dbReference type="NCBI Taxonomy" id="1656093"/>
    <lineage>
        <taxon>Bacteria</taxon>
        <taxon>Pseudomonadati</taxon>
        <taxon>Bacteroidota</taxon>
        <taxon>Flavobacteriia</taxon>
        <taxon>Flavobacteriales</taxon>
        <taxon>Flavobacteriaceae</taxon>
        <taxon>Maribacter</taxon>
    </lineage>
</organism>
<evidence type="ECO:0000313" key="3">
    <source>
        <dbReference type="Proteomes" id="UP001168579"/>
    </source>
</evidence>
<evidence type="ECO:0000256" key="1">
    <source>
        <dbReference type="SAM" id="Coils"/>
    </source>
</evidence>
<accession>A0ABT8RN66</accession>
<feature type="coiled-coil region" evidence="1">
    <location>
        <begin position="19"/>
        <end position="57"/>
    </location>
</feature>
<reference evidence="2" key="2">
    <citation type="submission" date="2023-06" db="EMBL/GenBank/DDBJ databases">
        <authorList>
            <person name="Lucena T."/>
            <person name="Sun Q."/>
        </authorList>
    </citation>
    <scope>NUCLEOTIDE SEQUENCE</scope>
    <source>
        <strain evidence="2">CECT 8869</strain>
    </source>
</reference>
<comment type="caution">
    <text evidence="2">The sequence shown here is derived from an EMBL/GenBank/DDBJ whole genome shotgun (WGS) entry which is preliminary data.</text>
</comment>
<gene>
    <name evidence="2" type="ORF">Q2T41_06805</name>
</gene>
<evidence type="ECO:0000313" key="2">
    <source>
        <dbReference type="EMBL" id="MDO1512362.1"/>
    </source>
</evidence>
<dbReference type="EMBL" id="JAUKUC010000001">
    <property type="protein sequence ID" value="MDO1512362.1"/>
    <property type="molecule type" value="Genomic_DNA"/>
</dbReference>
<sequence length="63" mass="7563">MQESSIHSEGQNDHLISIKEKYNKLKNSLKRNVKLTEDEKQIELKKVEEQFNKEKKDSEQNLY</sequence>
<dbReference type="RefSeq" id="WP_304435455.1">
    <property type="nucleotide sequence ID" value="NZ_JAUKUC010000001.1"/>
</dbReference>
<reference evidence="2" key="1">
    <citation type="journal article" date="2014" name="Int. J. Syst. Evol. Microbiol.">
        <title>Complete genome of a new Firmicutes species belonging to the dominant human colonic microbiota ('Ruminococcus bicirculans') reveals two chromosomes and a selective capacity to utilize plant glucans.</title>
        <authorList>
            <consortium name="NISC Comparative Sequencing Program"/>
            <person name="Wegmann U."/>
            <person name="Louis P."/>
            <person name="Goesmann A."/>
            <person name="Henrissat B."/>
            <person name="Duncan S.H."/>
            <person name="Flint H.J."/>
        </authorList>
    </citation>
    <scope>NUCLEOTIDE SEQUENCE</scope>
    <source>
        <strain evidence="2">CECT 8869</strain>
    </source>
</reference>